<comment type="similarity">
    <text evidence="3 14">Belongs to the TIM50 family.</text>
</comment>
<protein>
    <recommendedName>
        <fullName evidence="14">Mitochondrial import inner membrane translocase subunit TIM50</fullName>
    </recommendedName>
</protein>
<dbReference type="EMBL" id="CH954178">
    <property type="protein sequence ID" value="EDV50029.2"/>
    <property type="molecule type" value="Genomic_DNA"/>
</dbReference>
<evidence type="ECO:0000256" key="15">
    <source>
        <dbReference type="SAM" id="MobiDB-lite"/>
    </source>
</evidence>
<evidence type="ECO:0000256" key="6">
    <source>
        <dbReference type="ARBA" id="ARBA00022792"/>
    </source>
</evidence>
<comment type="subunit">
    <text evidence="13">Component of the TIM23 complex at least composed of Tim23, Tim17 (Tim17a1, Tim17a2 or Tim17b1) and a Tim50.</text>
</comment>
<accession>B3NEN4</accession>
<dbReference type="GO" id="GO:0005744">
    <property type="term" value="C:TIM23 mitochondrial import inner membrane translocase complex"/>
    <property type="evidence" value="ECO:0007669"/>
    <property type="project" value="UniProtKB-UniRule"/>
</dbReference>
<gene>
    <name evidence="17" type="primary">Dere\GG14712</name>
    <name evidence="17" type="synonym">dere_GLEANR_14856</name>
    <name evidence="17" type="synonym">GG14712</name>
    <name evidence="17" type="ORF">Dere_GG14712</name>
</gene>
<feature type="transmembrane region" description="Helical" evidence="14">
    <location>
        <begin position="150"/>
        <end position="169"/>
    </location>
</feature>
<dbReference type="Pfam" id="PF03031">
    <property type="entry name" value="NIF"/>
    <property type="match status" value="1"/>
</dbReference>
<proteinExistence type="inferred from homology"/>
<keyword evidence="6" id="KW-0999">Mitochondrion inner membrane</keyword>
<evidence type="ECO:0000256" key="14">
    <source>
        <dbReference type="RuleBase" id="RU365079"/>
    </source>
</evidence>
<organism evidence="17 18">
    <name type="scientific">Drosophila erecta</name>
    <name type="common">Fruit fly</name>
    <dbReference type="NCBI Taxonomy" id="7220"/>
    <lineage>
        <taxon>Eukaryota</taxon>
        <taxon>Metazoa</taxon>
        <taxon>Ecdysozoa</taxon>
        <taxon>Arthropoda</taxon>
        <taxon>Hexapoda</taxon>
        <taxon>Insecta</taxon>
        <taxon>Pterygota</taxon>
        <taxon>Neoptera</taxon>
        <taxon>Endopterygota</taxon>
        <taxon>Diptera</taxon>
        <taxon>Brachycera</taxon>
        <taxon>Muscomorpha</taxon>
        <taxon>Ephydroidea</taxon>
        <taxon>Drosophilidae</taxon>
        <taxon>Drosophila</taxon>
        <taxon>Sophophora</taxon>
    </lineage>
</organism>
<keyword evidence="12 14" id="KW-0472">Membrane</keyword>
<dbReference type="GO" id="GO:0016787">
    <property type="term" value="F:hydrolase activity"/>
    <property type="evidence" value="ECO:0007669"/>
    <property type="project" value="UniProtKB-KW"/>
</dbReference>
<keyword evidence="18" id="KW-1185">Reference proteome</keyword>
<dbReference type="PANTHER" id="PTHR12210">
    <property type="entry name" value="DULLARD PROTEIN PHOSPHATASE"/>
    <property type="match status" value="1"/>
</dbReference>
<evidence type="ECO:0000256" key="8">
    <source>
        <dbReference type="ARBA" id="ARBA00022946"/>
    </source>
</evidence>
<keyword evidence="8 14" id="KW-0809">Transit peptide</keyword>
<evidence type="ECO:0000256" key="10">
    <source>
        <dbReference type="ARBA" id="ARBA00023010"/>
    </source>
</evidence>
<name>B3NEN4_DROER</name>
<dbReference type="InterPro" id="IPR004274">
    <property type="entry name" value="FCP1_dom"/>
</dbReference>
<dbReference type="OrthoDB" id="287041at2759"/>
<evidence type="ECO:0000256" key="7">
    <source>
        <dbReference type="ARBA" id="ARBA00022927"/>
    </source>
</evidence>
<evidence type="ECO:0000256" key="12">
    <source>
        <dbReference type="ARBA" id="ARBA00023136"/>
    </source>
</evidence>
<evidence type="ECO:0000256" key="5">
    <source>
        <dbReference type="ARBA" id="ARBA00022692"/>
    </source>
</evidence>
<reference evidence="17 18" key="1">
    <citation type="journal article" date="2007" name="Nature">
        <title>Evolution of genes and genomes on the Drosophila phylogeny.</title>
        <authorList>
            <consortium name="Drosophila 12 Genomes Consortium"/>
            <person name="Clark A.G."/>
            <person name="Eisen M.B."/>
            <person name="Smith D.R."/>
            <person name="Bergman C.M."/>
            <person name="Oliver B."/>
            <person name="Markow T.A."/>
            <person name="Kaufman T.C."/>
            <person name="Kellis M."/>
            <person name="Gelbart W."/>
            <person name="Iyer V.N."/>
            <person name="Pollard D.A."/>
            <person name="Sackton T.B."/>
            <person name="Larracuente A.M."/>
            <person name="Singh N.D."/>
            <person name="Abad J.P."/>
            <person name="Abt D.N."/>
            <person name="Adryan B."/>
            <person name="Aguade M."/>
            <person name="Akashi H."/>
            <person name="Anderson W.W."/>
            <person name="Aquadro C.F."/>
            <person name="Ardell D.H."/>
            <person name="Arguello R."/>
            <person name="Artieri C.G."/>
            <person name="Barbash D.A."/>
            <person name="Barker D."/>
            <person name="Barsanti P."/>
            <person name="Batterham P."/>
            <person name="Batzoglou S."/>
            <person name="Begun D."/>
            <person name="Bhutkar A."/>
            <person name="Blanco E."/>
            <person name="Bosak S.A."/>
            <person name="Bradley R.K."/>
            <person name="Brand A.D."/>
            <person name="Brent M.R."/>
            <person name="Brooks A.N."/>
            <person name="Brown R.H."/>
            <person name="Butlin R.K."/>
            <person name="Caggese C."/>
            <person name="Calvi B.R."/>
            <person name="Bernardo de Carvalho A."/>
            <person name="Caspi A."/>
            <person name="Castrezana S."/>
            <person name="Celniker S.E."/>
            <person name="Chang J.L."/>
            <person name="Chapple C."/>
            <person name="Chatterji S."/>
            <person name="Chinwalla A."/>
            <person name="Civetta A."/>
            <person name="Clifton S.W."/>
            <person name="Comeron J.M."/>
            <person name="Costello J.C."/>
            <person name="Coyne J.A."/>
            <person name="Daub J."/>
            <person name="David R.G."/>
            <person name="Delcher A.L."/>
            <person name="Delehaunty K."/>
            <person name="Do C.B."/>
            <person name="Ebling H."/>
            <person name="Edwards K."/>
            <person name="Eickbush T."/>
            <person name="Evans J.D."/>
            <person name="Filipski A."/>
            <person name="Findeiss S."/>
            <person name="Freyhult E."/>
            <person name="Fulton L."/>
            <person name="Fulton R."/>
            <person name="Garcia A.C."/>
            <person name="Gardiner A."/>
            <person name="Garfield D.A."/>
            <person name="Garvin B.E."/>
            <person name="Gibson G."/>
            <person name="Gilbert D."/>
            <person name="Gnerre S."/>
            <person name="Godfrey J."/>
            <person name="Good R."/>
            <person name="Gotea V."/>
            <person name="Gravely B."/>
            <person name="Greenberg A.J."/>
            <person name="Griffiths-Jones S."/>
            <person name="Gross S."/>
            <person name="Guigo R."/>
            <person name="Gustafson E.A."/>
            <person name="Haerty W."/>
            <person name="Hahn M.W."/>
            <person name="Halligan D.L."/>
            <person name="Halpern A.L."/>
            <person name="Halter G.M."/>
            <person name="Han M.V."/>
            <person name="Heger A."/>
            <person name="Hillier L."/>
            <person name="Hinrichs A.S."/>
            <person name="Holmes I."/>
            <person name="Hoskins R.A."/>
            <person name="Hubisz M.J."/>
            <person name="Hultmark D."/>
            <person name="Huntley M.A."/>
            <person name="Jaffe D.B."/>
            <person name="Jagadeeshan S."/>
            <person name="Jeck W.R."/>
            <person name="Johnson J."/>
            <person name="Jones C.D."/>
            <person name="Jordan W.C."/>
            <person name="Karpen G.H."/>
            <person name="Kataoka E."/>
            <person name="Keightley P.D."/>
            <person name="Kheradpour P."/>
            <person name="Kirkness E.F."/>
            <person name="Koerich L.B."/>
            <person name="Kristiansen K."/>
            <person name="Kudrna D."/>
            <person name="Kulathinal R.J."/>
            <person name="Kumar S."/>
            <person name="Kwok R."/>
            <person name="Lander E."/>
            <person name="Langley C.H."/>
            <person name="Lapoint R."/>
            <person name="Lazzaro B.P."/>
            <person name="Lee S.J."/>
            <person name="Levesque L."/>
            <person name="Li R."/>
            <person name="Lin C.F."/>
            <person name="Lin M.F."/>
            <person name="Lindblad-Toh K."/>
            <person name="Llopart A."/>
            <person name="Long M."/>
            <person name="Low L."/>
            <person name="Lozovsky E."/>
            <person name="Lu J."/>
            <person name="Luo M."/>
            <person name="Machado C.A."/>
            <person name="Makalowski W."/>
            <person name="Marzo M."/>
            <person name="Matsuda M."/>
            <person name="Matzkin L."/>
            <person name="McAllister B."/>
            <person name="McBride C.S."/>
            <person name="McKernan B."/>
            <person name="McKernan K."/>
            <person name="Mendez-Lago M."/>
            <person name="Minx P."/>
            <person name="Mollenhauer M.U."/>
            <person name="Montooth K."/>
            <person name="Mount S.M."/>
            <person name="Mu X."/>
            <person name="Myers E."/>
            <person name="Negre B."/>
            <person name="Newfeld S."/>
            <person name="Nielsen R."/>
            <person name="Noor M.A."/>
            <person name="O'Grady P."/>
            <person name="Pachter L."/>
            <person name="Papaceit M."/>
            <person name="Parisi M.J."/>
            <person name="Parisi M."/>
            <person name="Parts L."/>
            <person name="Pedersen J.S."/>
            <person name="Pesole G."/>
            <person name="Phillippy A.M."/>
            <person name="Ponting C.P."/>
            <person name="Pop M."/>
            <person name="Porcelli D."/>
            <person name="Powell J.R."/>
            <person name="Prohaska S."/>
            <person name="Pruitt K."/>
            <person name="Puig M."/>
            <person name="Quesneville H."/>
            <person name="Ram K.R."/>
            <person name="Rand D."/>
            <person name="Rasmussen M.D."/>
            <person name="Reed L.K."/>
            <person name="Reenan R."/>
            <person name="Reily A."/>
            <person name="Remington K.A."/>
            <person name="Rieger T.T."/>
            <person name="Ritchie M.G."/>
            <person name="Robin C."/>
            <person name="Rogers Y.H."/>
            <person name="Rohde C."/>
            <person name="Rozas J."/>
            <person name="Rubenfield M.J."/>
            <person name="Ruiz A."/>
            <person name="Russo S."/>
            <person name="Salzberg S.L."/>
            <person name="Sanchez-Gracia A."/>
            <person name="Saranga D.J."/>
            <person name="Sato H."/>
            <person name="Schaeffer S.W."/>
            <person name="Schatz M.C."/>
            <person name="Schlenke T."/>
            <person name="Schwartz R."/>
            <person name="Segarra C."/>
            <person name="Singh R.S."/>
            <person name="Sirot L."/>
            <person name="Sirota M."/>
            <person name="Sisneros N.B."/>
            <person name="Smith C.D."/>
            <person name="Smith T.F."/>
            <person name="Spieth J."/>
            <person name="Stage D.E."/>
            <person name="Stark A."/>
            <person name="Stephan W."/>
            <person name="Strausberg R.L."/>
            <person name="Strempel S."/>
            <person name="Sturgill D."/>
            <person name="Sutton G."/>
            <person name="Sutton G.G."/>
            <person name="Tao W."/>
            <person name="Teichmann S."/>
            <person name="Tobari Y.N."/>
            <person name="Tomimura Y."/>
            <person name="Tsolas J.M."/>
            <person name="Valente V.L."/>
            <person name="Venter E."/>
            <person name="Venter J.C."/>
            <person name="Vicario S."/>
            <person name="Vieira F.G."/>
            <person name="Vilella A.J."/>
            <person name="Villasante A."/>
            <person name="Walenz B."/>
            <person name="Wang J."/>
            <person name="Wasserman M."/>
            <person name="Watts T."/>
            <person name="Wilson D."/>
            <person name="Wilson R.K."/>
            <person name="Wing R.A."/>
            <person name="Wolfner M.F."/>
            <person name="Wong A."/>
            <person name="Wong G.K."/>
            <person name="Wu C.I."/>
            <person name="Wu G."/>
            <person name="Yamamoto D."/>
            <person name="Yang H.P."/>
            <person name="Yang S.P."/>
            <person name="Yorke J.A."/>
            <person name="Yoshida K."/>
            <person name="Zdobnov E."/>
            <person name="Zhang P."/>
            <person name="Zhang Y."/>
            <person name="Zimin A.V."/>
            <person name="Baldwin J."/>
            <person name="Abdouelleil A."/>
            <person name="Abdulkadir J."/>
            <person name="Abebe A."/>
            <person name="Abera B."/>
            <person name="Abreu J."/>
            <person name="Acer S.C."/>
            <person name="Aftuck L."/>
            <person name="Alexander A."/>
            <person name="An P."/>
            <person name="Anderson E."/>
            <person name="Anderson S."/>
            <person name="Arachi H."/>
            <person name="Azer M."/>
            <person name="Bachantsang P."/>
            <person name="Barry A."/>
            <person name="Bayul T."/>
            <person name="Berlin A."/>
            <person name="Bessette D."/>
            <person name="Bloom T."/>
            <person name="Blye J."/>
            <person name="Boguslavskiy L."/>
            <person name="Bonnet C."/>
            <person name="Boukhgalter B."/>
            <person name="Bourzgui I."/>
            <person name="Brown A."/>
            <person name="Cahill P."/>
            <person name="Channer S."/>
            <person name="Cheshatsang Y."/>
            <person name="Chuda L."/>
            <person name="Citroen M."/>
            <person name="Collymore A."/>
            <person name="Cooke P."/>
            <person name="Costello M."/>
            <person name="D'Aco K."/>
            <person name="Daza R."/>
            <person name="De Haan G."/>
            <person name="DeGray S."/>
            <person name="DeMaso C."/>
            <person name="Dhargay N."/>
            <person name="Dooley K."/>
            <person name="Dooley E."/>
            <person name="Doricent M."/>
            <person name="Dorje P."/>
            <person name="Dorjee K."/>
            <person name="Dupes A."/>
            <person name="Elong R."/>
            <person name="Falk J."/>
            <person name="Farina A."/>
            <person name="Faro S."/>
            <person name="Ferguson D."/>
            <person name="Fisher S."/>
            <person name="Foley C.D."/>
            <person name="Franke A."/>
            <person name="Friedrich D."/>
            <person name="Gadbois L."/>
            <person name="Gearin G."/>
            <person name="Gearin C.R."/>
            <person name="Giannoukos G."/>
            <person name="Goode T."/>
            <person name="Graham J."/>
            <person name="Grandbois E."/>
            <person name="Grewal S."/>
            <person name="Gyaltsen K."/>
            <person name="Hafez N."/>
            <person name="Hagos B."/>
            <person name="Hall J."/>
            <person name="Henson C."/>
            <person name="Hollinger A."/>
            <person name="Honan T."/>
            <person name="Huard M.D."/>
            <person name="Hughes L."/>
            <person name="Hurhula B."/>
            <person name="Husby M.E."/>
            <person name="Kamat A."/>
            <person name="Kanga B."/>
            <person name="Kashin S."/>
            <person name="Khazanovich D."/>
            <person name="Kisner P."/>
            <person name="Lance K."/>
            <person name="Lara M."/>
            <person name="Lee W."/>
            <person name="Lennon N."/>
            <person name="Letendre F."/>
            <person name="LeVine R."/>
            <person name="Lipovsky A."/>
            <person name="Liu X."/>
            <person name="Liu J."/>
            <person name="Liu S."/>
            <person name="Lokyitsang T."/>
            <person name="Lokyitsang Y."/>
            <person name="Lubonja R."/>
            <person name="Lui A."/>
            <person name="MacDonald P."/>
            <person name="Magnisalis V."/>
            <person name="Maru K."/>
            <person name="Matthews C."/>
            <person name="McCusker W."/>
            <person name="McDonough S."/>
            <person name="Mehta T."/>
            <person name="Meldrim J."/>
            <person name="Meneus L."/>
            <person name="Mihai O."/>
            <person name="Mihalev A."/>
            <person name="Mihova T."/>
            <person name="Mittelman R."/>
            <person name="Mlenga V."/>
            <person name="Montmayeur A."/>
            <person name="Mulrain L."/>
            <person name="Navidi A."/>
            <person name="Naylor J."/>
            <person name="Negash T."/>
            <person name="Nguyen T."/>
            <person name="Nguyen N."/>
            <person name="Nicol R."/>
            <person name="Norbu C."/>
            <person name="Norbu N."/>
            <person name="Novod N."/>
            <person name="O'Neill B."/>
            <person name="Osman S."/>
            <person name="Markiewicz E."/>
            <person name="Oyono O.L."/>
            <person name="Patti C."/>
            <person name="Phunkhang P."/>
            <person name="Pierre F."/>
            <person name="Priest M."/>
            <person name="Raghuraman S."/>
            <person name="Rege F."/>
            <person name="Reyes R."/>
            <person name="Rise C."/>
            <person name="Rogov P."/>
            <person name="Ross K."/>
            <person name="Ryan E."/>
            <person name="Settipalli S."/>
            <person name="Shea T."/>
            <person name="Sherpa N."/>
            <person name="Shi L."/>
            <person name="Shih D."/>
            <person name="Sparrow T."/>
            <person name="Spaulding J."/>
            <person name="Stalker J."/>
            <person name="Stange-Thomann N."/>
            <person name="Stavropoulos S."/>
            <person name="Stone C."/>
            <person name="Strader C."/>
            <person name="Tesfaye S."/>
            <person name="Thomson T."/>
            <person name="Thoulutsang Y."/>
            <person name="Thoulutsang D."/>
            <person name="Topham K."/>
            <person name="Topping I."/>
            <person name="Tsamla T."/>
            <person name="Vassiliev H."/>
            <person name="Vo A."/>
            <person name="Wangchuk T."/>
            <person name="Wangdi T."/>
            <person name="Weiand M."/>
            <person name="Wilkinson J."/>
            <person name="Wilson A."/>
            <person name="Yadav S."/>
            <person name="Young G."/>
            <person name="Yu Q."/>
            <person name="Zembek L."/>
            <person name="Zhong D."/>
            <person name="Zimmer A."/>
            <person name="Zwirko Z."/>
            <person name="Jaffe D.B."/>
            <person name="Alvarez P."/>
            <person name="Brockman W."/>
            <person name="Butler J."/>
            <person name="Chin C."/>
            <person name="Gnerre S."/>
            <person name="Grabherr M."/>
            <person name="Kleber M."/>
            <person name="Mauceli E."/>
            <person name="MacCallum I."/>
        </authorList>
    </citation>
    <scope>NUCLEOTIDE SEQUENCE [LARGE SCALE GENOMIC DNA]</scope>
    <source>
        <strain evidence="17 18">TSC#14021-0224.01</strain>
    </source>
</reference>
<dbReference type="eggNOG" id="KOG2832">
    <property type="taxonomic scope" value="Eukaryota"/>
</dbReference>
<dbReference type="KEGG" id="der:6545137"/>
<evidence type="ECO:0000256" key="13">
    <source>
        <dbReference type="ARBA" id="ARBA00061911"/>
    </source>
</evidence>
<dbReference type="InterPro" id="IPR050365">
    <property type="entry name" value="TIM50"/>
</dbReference>
<dbReference type="InterPro" id="IPR036412">
    <property type="entry name" value="HAD-like_sf"/>
</dbReference>
<keyword evidence="11 14" id="KW-0496">Mitochondrion</keyword>
<sequence length="430" mass="49969">MPPLKSIDILRTRQIFKLPMTLIAIERALCVWPRFCRKLIKTSRSLTSGLWHALVKQPGAAENVGKPGVELGPSSCLGIHVGHVGSNASAVYVGHRRYSTYEKTSTQILTKLFPQTSEEPNDEESRERRKLEEEEEMKEMERAWRRMKQGFGLFGIGSLLFSFWALYYFGKPSLDEQGNEVIDDFSPLPLVQQYMWRTWQSVNHFQRFIQEPSSQKLLPEPLQAPYVQPSYTLVLEIKDVLVHPDWTYETGWRFKKRPGVDLFLKECAKYFEIVVYTAEQGVTVFPLLDALDPNGYIMYRLVRDSTHFVEGHHVKNLDNLNRDLKRVVVVDWDRNSTKFHPSNCFSIPRWSGDNNDATLFELASFLSVLGTSEIDDVRDVLQYYNQFNDSLSQFRENQRKLSEQMRAEELGRTSKSRSIVKNWTRGFINH</sequence>
<dbReference type="AlphaFoldDB" id="B3NEN4"/>
<evidence type="ECO:0000256" key="1">
    <source>
        <dbReference type="ARBA" id="ARBA00002959"/>
    </source>
</evidence>
<evidence type="ECO:0000313" key="18">
    <source>
        <dbReference type="Proteomes" id="UP000008711"/>
    </source>
</evidence>
<keyword evidence="7 14" id="KW-0653">Protein transport</keyword>
<comment type="subcellular location">
    <subcellularLocation>
        <location evidence="2 14">Mitochondrion inner membrane</location>
        <topology evidence="2 14">Single-pass membrane protein</topology>
    </subcellularLocation>
</comment>
<dbReference type="PROSITE" id="PS50969">
    <property type="entry name" value="FCP1"/>
    <property type="match status" value="1"/>
</dbReference>
<evidence type="ECO:0000313" key="17">
    <source>
        <dbReference type="EMBL" id="EDV50029.2"/>
    </source>
</evidence>
<feature type="compositionally biased region" description="Basic and acidic residues" evidence="15">
    <location>
        <begin position="123"/>
        <end position="132"/>
    </location>
</feature>
<dbReference type="GO" id="GO:0015031">
    <property type="term" value="P:protein transport"/>
    <property type="evidence" value="ECO:0007669"/>
    <property type="project" value="UniProtKB-KW"/>
</dbReference>
<dbReference type="Proteomes" id="UP000008711">
    <property type="component" value="Unassembled WGS sequence"/>
</dbReference>
<evidence type="ECO:0000256" key="3">
    <source>
        <dbReference type="ARBA" id="ARBA00006344"/>
    </source>
</evidence>
<dbReference type="SMART" id="SM00577">
    <property type="entry name" value="CPDc"/>
    <property type="match status" value="1"/>
</dbReference>
<keyword evidence="4 14" id="KW-0813">Transport</keyword>
<dbReference type="CDD" id="cd07521">
    <property type="entry name" value="HAD_FCP1-like"/>
    <property type="match status" value="1"/>
</dbReference>
<comment type="function">
    <text evidence="1 14">Essential component of the TIM23 complex, a complex that mediates the translocation of transit peptide-containing proteins across the mitochondrial inner membrane.</text>
</comment>
<evidence type="ECO:0000256" key="2">
    <source>
        <dbReference type="ARBA" id="ARBA00004434"/>
    </source>
</evidence>
<dbReference type="FunFam" id="3.40.50.1000:FF:000019">
    <property type="entry name" value="Mitochondrial import inner membrane translocase subunit TIM50"/>
    <property type="match status" value="1"/>
</dbReference>
<dbReference type="SUPFAM" id="SSF56784">
    <property type="entry name" value="HAD-like"/>
    <property type="match status" value="1"/>
</dbReference>
<evidence type="ECO:0000256" key="11">
    <source>
        <dbReference type="ARBA" id="ARBA00023128"/>
    </source>
</evidence>
<evidence type="ECO:0000256" key="9">
    <source>
        <dbReference type="ARBA" id="ARBA00022989"/>
    </source>
</evidence>
<keyword evidence="17" id="KW-0378">Hydrolase</keyword>
<reference evidence="17 18" key="2">
    <citation type="journal article" date="2008" name="Bioinformatics">
        <title>Assembly reconciliation.</title>
        <authorList>
            <person name="Zimin A.V."/>
            <person name="Smith D.R."/>
            <person name="Sutton G."/>
            <person name="Yorke J.A."/>
        </authorList>
    </citation>
    <scope>NUCLEOTIDE SEQUENCE [LARGE SCALE GENOMIC DNA]</scope>
    <source>
        <strain evidence="17 18">TSC#14021-0224.01</strain>
    </source>
</reference>
<evidence type="ECO:0000259" key="16">
    <source>
        <dbReference type="PROSITE" id="PS50969"/>
    </source>
</evidence>
<dbReference type="InterPro" id="IPR023214">
    <property type="entry name" value="HAD_sf"/>
</dbReference>
<dbReference type="HOGENOM" id="CLU_048293_0_0_1"/>
<dbReference type="Gene3D" id="3.40.50.1000">
    <property type="entry name" value="HAD superfamily/HAD-like"/>
    <property type="match status" value="1"/>
</dbReference>
<evidence type="ECO:0000256" key="4">
    <source>
        <dbReference type="ARBA" id="ARBA00022448"/>
    </source>
</evidence>
<keyword evidence="5 14" id="KW-0812">Transmembrane</keyword>
<feature type="domain" description="FCP1 homology" evidence="16">
    <location>
        <begin position="226"/>
        <end position="369"/>
    </location>
</feature>
<keyword evidence="10 14" id="KW-0811">Translocation</keyword>
<keyword evidence="9 14" id="KW-1133">Transmembrane helix</keyword>
<feature type="region of interest" description="Disordered" evidence="15">
    <location>
        <begin position="112"/>
        <end position="134"/>
    </location>
</feature>